<dbReference type="PATRIC" id="fig|1315283.4.peg.1272"/>
<gene>
    <name evidence="2" type="ORF">PTRA_a1468</name>
</gene>
<sequence>MTALKTLRTLIGYILCGLLFIWPFVILSVFAFAGSTWAFNSLYSIDIAICSICHGTRLESISARSFRLSHDKRYRYQMLVIDFLARPFDGDNHCKRAHKWESKVIKLR</sequence>
<dbReference type="AlphaFoldDB" id="A0A0U2WC67"/>
<name>A0A0U2WC67_9GAMM</name>
<evidence type="ECO:0000313" key="2">
    <source>
        <dbReference type="EMBL" id="ALS32679.1"/>
    </source>
</evidence>
<dbReference type="KEGG" id="ptn:PTRA_a1468"/>
<accession>A0A0U2WC67</accession>
<feature type="transmembrane region" description="Helical" evidence="1">
    <location>
        <begin position="12"/>
        <end position="33"/>
    </location>
</feature>
<keyword evidence="1" id="KW-0812">Transmembrane</keyword>
<proteinExistence type="predicted"/>
<protein>
    <submittedName>
        <fullName evidence="2">Uncharacterized protein</fullName>
    </submittedName>
</protein>
<keyword evidence="1" id="KW-1133">Transmembrane helix</keyword>
<evidence type="ECO:0000313" key="3">
    <source>
        <dbReference type="Proteomes" id="UP000065261"/>
    </source>
</evidence>
<organism evidence="2">
    <name type="scientific">Pseudoalteromonas translucida KMM 520</name>
    <dbReference type="NCBI Taxonomy" id="1315283"/>
    <lineage>
        <taxon>Bacteria</taxon>
        <taxon>Pseudomonadati</taxon>
        <taxon>Pseudomonadota</taxon>
        <taxon>Gammaproteobacteria</taxon>
        <taxon>Alteromonadales</taxon>
        <taxon>Pseudoalteromonadaceae</taxon>
        <taxon>Pseudoalteromonas</taxon>
    </lineage>
</organism>
<keyword evidence="1" id="KW-0472">Membrane</keyword>
<dbReference type="Proteomes" id="UP000065261">
    <property type="component" value="Chromosome I"/>
</dbReference>
<dbReference type="EMBL" id="CP011034">
    <property type="protein sequence ID" value="ALS32679.1"/>
    <property type="molecule type" value="Genomic_DNA"/>
</dbReference>
<evidence type="ECO:0000256" key="1">
    <source>
        <dbReference type="SAM" id="Phobius"/>
    </source>
</evidence>
<reference evidence="2 3" key="1">
    <citation type="submission" date="2015-03" db="EMBL/GenBank/DDBJ databases">
        <authorList>
            <person name="Murphy D."/>
        </authorList>
    </citation>
    <scope>NUCLEOTIDE SEQUENCE [LARGE SCALE GENOMIC DNA]</scope>
    <source>
        <strain evidence="2 3">KMM 520</strain>
    </source>
</reference>